<dbReference type="Gene3D" id="3.40.50.300">
    <property type="entry name" value="P-loop containing nucleotide triphosphate hydrolases"/>
    <property type="match status" value="1"/>
</dbReference>
<dbReference type="InterPro" id="IPR014018">
    <property type="entry name" value="SecA_motor_DEAD"/>
</dbReference>
<protein>
    <recommendedName>
        <fullName evidence="1">SecA family profile domain-containing protein</fullName>
    </recommendedName>
</protein>
<dbReference type="AlphaFoldDB" id="A0A7Y7J1I8"/>
<gene>
    <name evidence="2" type="ORF">HUK84_22115</name>
</gene>
<dbReference type="GO" id="GO:0017038">
    <property type="term" value="P:protein import"/>
    <property type="evidence" value="ECO:0007669"/>
    <property type="project" value="InterPro"/>
</dbReference>
<dbReference type="RefSeq" id="WP_176642031.1">
    <property type="nucleotide sequence ID" value="NZ_JABXXP010001202.1"/>
</dbReference>
<reference evidence="2 3" key="1">
    <citation type="submission" date="2020-06" db="EMBL/GenBank/DDBJ databases">
        <title>Description of novel acetic acid bacteria.</title>
        <authorList>
            <person name="Sombolestani A."/>
        </authorList>
    </citation>
    <scope>NUCLEOTIDE SEQUENCE [LARGE SCALE GENOMIC DNA]</scope>
    <source>
        <strain evidence="2 3">LMG 31431</strain>
    </source>
</reference>
<proteinExistence type="predicted"/>
<dbReference type="GO" id="GO:0005524">
    <property type="term" value="F:ATP binding"/>
    <property type="evidence" value="ECO:0007669"/>
    <property type="project" value="InterPro"/>
</dbReference>
<dbReference type="InterPro" id="IPR011115">
    <property type="entry name" value="SecA_DEAD"/>
</dbReference>
<comment type="caution">
    <text evidence="2">The sequence shown here is derived from an EMBL/GenBank/DDBJ whole genome shotgun (WGS) entry which is preliminary data.</text>
</comment>
<feature type="domain" description="SecA family profile" evidence="1">
    <location>
        <begin position="3"/>
        <end position="70"/>
    </location>
</feature>
<accession>A0A7Y7J1I8</accession>
<sequence>MFASLARALFGTANDRSLKAFQRRVPEINALEPQVQALDDAALSAKTAEFRARIAAGATLDSLLPEAFAV</sequence>
<evidence type="ECO:0000313" key="2">
    <source>
        <dbReference type="EMBL" id="NVN13801.1"/>
    </source>
</evidence>
<feature type="non-terminal residue" evidence="2">
    <location>
        <position position="70"/>
    </location>
</feature>
<dbReference type="InterPro" id="IPR027417">
    <property type="entry name" value="P-loop_NTPase"/>
</dbReference>
<name>A0A7Y7J1I8_9PROT</name>
<dbReference type="EMBL" id="JABXXP010001202">
    <property type="protein sequence ID" value="NVN13801.1"/>
    <property type="molecule type" value="Genomic_DNA"/>
</dbReference>
<evidence type="ECO:0000259" key="1">
    <source>
        <dbReference type="PROSITE" id="PS51196"/>
    </source>
</evidence>
<organism evidence="2 3">
    <name type="scientific">Nguyenibacter vanlangensis</name>
    <dbReference type="NCBI Taxonomy" id="1216886"/>
    <lineage>
        <taxon>Bacteria</taxon>
        <taxon>Pseudomonadati</taxon>
        <taxon>Pseudomonadota</taxon>
        <taxon>Alphaproteobacteria</taxon>
        <taxon>Acetobacterales</taxon>
        <taxon>Acetobacteraceae</taxon>
        <taxon>Nguyenibacter</taxon>
    </lineage>
</organism>
<dbReference type="PROSITE" id="PS51196">
    <property type="entry name" value="SECA_MOTOR_DEAD"/>
    <property type="match status" value="1"/>
</dbReference>
<dbReference type="Proteomes" id="UP000534870">
    <property type="component" value="Unassembled WGS sequence"/>
</dbReference>
<dbReference type="Pfam" id="PF07517">
    <property type="entry name" value="SecA_DEAD"/>
    <property type="match status" value="1"/>
</dbReference>
<evidence type="ECO:0000313" key="3">
    <source>
        <dbReference type="Proteomes" id="UP000534870"/>
    </source>
</evidence>
<dbReference type="GO" id="GO:0016020">
    <property type="term" value="C:membrane"/>
    <property type="evidence" value="ECO:0007669"/>
    <property type="project" value="InterPro"/>
</dbReference>